<dbReference type="EMBL" id="KN881581">
    <property type="protein sequence ID" value="KIY54019.1"/>
    <property type="molecule type" value="Genomic_DNA"/>
</dbReference>
<gene>
    <name evidence="1" type="ORF">FISHEDRAFT_29351</name>
</gene>
<evidence type="ECO:0000313" key="1">
    <source>
        <dbReference type="EMBL" id="KIY54019.1"/>
    </source>
</evidence>
<organism evidence="1 2">
    <name type="scientific">Fistulina hepatica ATCC 64428</name>
    <dbReference type="NCBI Taxonomy" id="1128425"/>
    <lineage>
        <taxon>Eukaryota</taxon>
        <taxon>Fungi</taxon>
        <taxon>Dikarya</taxon>
        <taxon>Basidiomycota</taxon>
        <taxon>Agaricomycotina</taxon>
        <taxon>Agaricomycetes</taxon>
        <taxon>Agaricomycetidae</taxon>
        <taxon>Agaricales</taxon>
        <taxon>Fistulinaceae</taxon>
        <taxon>Fistulina</taxon>
    </lineage>
</organism>
<reference evidence="1 2" key="1">
    <citation type="journal article" date="2015" name="Fungal Genet. Biol.">
        <title>Evolution of novel wood decay mechanisms in Agaricales revealed by the genome sequences of Fistulina hepatica and Cylindrobasidium torrendii.</title>
        <authorList>
            <person name="Floudas D."/>
            <person name="Held B.W."/>
            <person name="Riley R."/>
            <person name="Nagy L.G."/>
            <person name="Koehler G."/>
            <person name="Ransdell A.S."/>
            <person name="Younus H."/>
            <person name="Chow J."/>
            <person name="Chiniquy J."/>
            <person name="Lipzen A."/>
            <person name="Tritt A."/>
            <person name="Sun H."/>
            <person name="Haridas S."/>
            <person name="LaButti K."/>
            <person name="Ohm R.A."/>
            <person name="Kues U."/>
            <person name="Blanchette R.A."/>
            <person name="Grigoriev I.V."/>
            <person name="Minto R.E."/>
            <person name="Hibbett D.S."/>
        </authorList>
    </citation>
    <scope>NUCLEOTIDE SEQUENCE [LARGE SCALE GENOMIC DNA]</scope>
    <source>
        <strain evidence="1 2">ATCC 64428</strain>
    </source>
</reference>
<evidence type="ECO:0000313" key="2">
    <source>
        <dbReference type="Proteomes" id="UP000054144"/>
    </source>
</evidence>
<dbReference type="AlphaFoldDB" id="A0A0D7AQK3"/>
<sequence>VYNGEDDDEKFWQYVIEANQYIEDGEVPWYRQVDVAARHTSGRARQFYNQNVLTSNMQWRLDRWYQELFDYCFPVNYRETCRAKLRRCYQNGRDVRDYYYELNRYWNALGEIMAQARTIRFWEGLDGWLEEELICDDYDPDIHTLAEIYARAQTLQHA</sequence>
<dbReference type="Proteomes" id="UP000054144">
    <property type="component" value="Unassembled WGS sequence"/>
</dbReference>
<name>A0A0D7AQK3_9AGAR</name>
<feature type="non-terminal residue" evidence="1">
    <location>
        <position position="158"/>
    </location>
</feature>
<keyword evidence="2" id="KW-1185">Reference proteome</keyword>
<feature type="non-terminal residue" evidence="1">
    <location>
        <position position="1"/>
    </location>
</feature>
<dbReference type="OrthoDB" id="3267748at2759"/>
<protein>
    <recommendedName>
        <fullName evidence="3">Retrotransposon gag domain-containing protein</fullName>
    </recommendedName>
</protein>
<accession>A0A0D7AQK3</accession>
<evidence type="ECO:0008006" key="3">
    <source>
        <dbReference type="Google" id="ProtNLM"/>
    </source>
</evidence>
<proteinExistence type="predicted"/>